<dbReference type="Gene3D" id="3.30.70.330">
    <property type="match status" value="1"/>
</dbReference>
<evidence type="ECO:0000313" key="5">
    <source>
        <dbReference type="Proteomes" id="UP001652625"/>
    </source>
</evidence>
<gene>
    <name evidence="6" type="primary">LOC101238140</name>
</gene>
<keyword evidence="1 2" id="KW-0694">RNA-binding</keyword>
<reference evidence="6" key="1">
    <citation type="submission" date="2025-08" db="UniProtKB">
        <authorList>
            <consortium name="RefSeq"/>
        </authorList>
    </citation>
    <scope>IDENTIFICATION</scope>
</reference>
<dbReference type="InterPro" id="IPR012677">
    <property type="entry name" value="Nucleotide-bd_a/b_plait_sf"/>
</dbReference>
<dbReference type="PANTHER" id="PTHR48034">
    <property type="entry name" value="TRANSFORMER-2 SEX-DETERMINING PROTEIN-RELATED"/>
    <property type="match status" value="1"/>
</dbReference>
<dbReference type="RefSeq" id="XP_065649020.1">
    <property type="nucleotide sequence ID" value="XM_065792948.1"/>
</dbReference>
<dbReference type="GeneID" id="101238140"/>
<evidence type="ECO:0000256" key="2">
    <source>
        <dbReference type="PROSITE-ProRule" id="PRU00176"/>
    </source>
</evidence>
<dbReference type="SMART" id="SM00360">
    <property type="entry name" value="RRM"/>
    <property type="match status" value="1"/>
</dbReference>
<name>A0ABM4BJ49_HYDVU</name>
<dbReference type="InterPro" id="IPR050441">
    <property type="entry name" value="RBM"/>
</dbReference>
<proteinExistence type="predicted"/>
<dbReference type="PROSITE" id="PS50102">
    <property type="entry name" value="RRM"/>
    <property type="match status" value="1"/>
</dbReference>
<dbReference type="InterPro" id="IPR035979">
    <property type="entry name" value="RBD_domain_sf"/>
</dbReference>
<sequence length="175" mass="20781">MSRRGGRTPTSVFVRNVHHDVRPEDLRRVFEKYGDISDVYVPLDYYTRESRGFAYIQFDYEDDAEDAVDGLDGTTLFGRQIFCKNARGGRKTPHQMRRKSYSRSRSRSRSPKRRHRRSPSRSRSPERRSKAKRSRSRSPRRRSFSKSPIRESKRSRTRSKSRSRSKSKSYSRSPR</sequence>
<dbReference type="InterPro" id="IPR003954">
    <property type="entry name" value="RRM_euk-type"/>
</dbReference>
<dbReference type="RefSeq" id="XP_012555570.1">
    <property type="nucleotide sequence ID" value="XM_012700116.2"/>
</dbReference>
<dbReference type="SMART" id="SM00361">
    <property type="entry name" value="RRM_1"/>
    <property type="match status" value="1"/>
</dbReference>
<dbReference type="Proteomes" id="UP001652625">
    <property type="component" value="Chromosome 03"/>
</dbReference>
<feature type="compositionally biased region" description="Basic residues" evidence="3">
    <location>
        <begin position="155"/>
        <end position="175"/>
    </location>
</feature>
<feature type="region of interest" description="Disordered" evidence="3">
    <location>
        <begin position="86"/>
        <end position="175"/>
    </location>
</feature>
<dbReference type="SUPFAM" id="SSF54928">
    <property type="entry name" value="RNA-binding domain, RBD"/>
    <property type="match status" value="1"/>
</dbReference>
<feature type="compositionally biased region" description="Basic residues" evidence="3">
    <location>
        <begin position="87"/>
        <end position="120"/>
    </location>
</feature>
<keyword evidence="5" id="KW-1185">Reference proteome</keyword>
<evidence type="ECO:0000259" key="4">
    <source>
        <dbReference type="PROSITE" id="PS50102"/>
    </source>
</evidence>
<feature type="domain" description="RRM" evidence="4">
    <location>
        <begin position="10"/>
        <end position="88"/>
    </location>
</feature>
<dbReference type="InterPro" id="IPR000504">
    <property type="entry name" value="RRM_dom"/>
</dbReference>
<accession>A0ABM4BJ49</accession>
<evidence type="ECO:0000313" key="6">
    <source>
        <dbReference type="RefSeq" id="XP_065649020.1"/>
    </source>
</evidence>
<dbReference type="Pfam" id="PF00076">
    <property type="entry name" value="RRM_1"/>
    <property type="match status" value="1"/>
</dbReference>
<protein>
    <submittedName>
        <fullName evidence="6">Serine/arginine-rich splicing factor 2 isoform X4</fullName>
    </submittedName>
</protein>
<evidence type="ECO:0000256" key="1">
    <source>
        <dbReference type="ARBA" id="ARBA00022884"/>
    </source>
</evidence>
<feature type="compositionally biased region" description="Basic residues" evidence="3">
    <location>
        <begin position="129"/>
        <end position="144"/>
    </location>
</feature>
<organism evidence="5 6">
    <name type="scientific">Hydra vulgaris</name>
    <name type="common">Hydra</name>
    <name type="synonym">Hydra attenuata</name>
    <dbReference type="NCBI Taxonomy" id="6087"/>
    <lineage>
        <taxon>Eukaryota</taxon>
        <taxon>Metazoa</taxon>
        <taxon>Cnidaria</taxon>
        <taxon>Hydrozoa</taxon>
        <taxon>Hydroidolina</taxon>
        <taxon>Anthoathecata</taxon>
        <taxon>Aplanulata</taxon>
        <taxon>Hydridae</taxon>
        <taxon>Hydra</taxon>
    </lineage>
</organism>
<evidence type="ECO:0000256" key="3">
    <source>
        <dbReference type="SAM" id="MobiDB-lite"/>
    </source>
</evidence>